<dbReference type="Proteomes" id="UP001303587">
    <property type="component" value="Chromosome"/>
</dbReference>
<feature type="short sequence motif" description="HXTX 1" evidence="2">
    <location>
        <begin position="41"/>
        <end position="44"/>
    </location>
</feature>
<dbReference type="Pfam" id="PF13563">
    <property type="entry name" value="2_5_RNA_ligase2"/>
    <property type="match status" value="1"/>
</dbReference>
<protein>
    <recommendedName>
        <fullName evidence="2">RNA 2',3'-cyclic phosphodiesterase</fullName>
        <shortName evidence="2">RNA 2',3'-CPDase</shortName>
        <ecNumber evidence="2">3.1.4.58</ecNumber>
    </recommendedName>
</protein>
<keyword evidence="4" id="KW-1185">Reference proteome</keyword>
<feature type="active site" description="Proton donor" evidence="2">
    <location>
        <position position="41"/>
    </location>
</feature>
<comment type="catalytic activity">
    <reaction evidence="2">
        <text>a 3'-end 2',3'-cyclophospho-ribonucleotide-RNA + H2O = a 3'-end 2'-phospho-ribonucleotide-RNA + H(+)</text>
        <dbReference type="Rhea" id="RHEA:11828"/>
        <dbReference type="Rhea" id="RHEA-COMP:10464"/>
        <dbReference type="Rhea" id="RHEA-COMP:17353"/>
        <dbReference type="ChEBI" id="CHEBI:15377"/>
        <dbReference type="ChEBI" id="CHEBI:15378"/>
        <dbReference type="ChEBI" id="CHEBI:83064"/>
        <dbReference type="ChEBI" id="CHEBI:173113"/>
        <dbReference type="EC" id="3.1.4.58"/>
    </reaction>
</comment>
<evidence type="ECO:0000313" key="3">
    <source>
        <dbReference type="EMBL" id="WNY26108.1"/>
    </source>
</evidence>
<dbReference type="InterPro" id="IPR009097">
    <property type="entry name" value="Cyclic_Pdiesterase"/>
</dbReference>
<comment type="similarity">
    <text evidence="2">Belongs to the 2H phosphoesterase superfamily. ThpR family.</text>
</comment>
<dbReference type="NCBIfam" id="TIGR02258">
    <property type="entry name" value="2_5_ligase"/>
    <property type="match status" value="1"/>
</dbReference>
<feature type="short sequence motif" description="HXTX 2" evidence="2">
    <location>
        <begin position="121"/>
        <end position="124"/>
    </location>
</feature>
<gene>
    <name evidence="3" type="primary">thpR</name>
    <name evidence="3" type="ORF">MsAc7_16800</name>
</gene>
<feature type="active site" description="Proton acceptor" evidence="2">
    <location>
        <position position="121"/>
    </location>
</feature>
<sequence>MTRLFVAINFPPAVREQLTEIIAGAKKKAREGNFTRDENLHLTLAFIGETERLEDAKHAVEQISASCFDLTLSGFGTFKRRDGDIFWMGMEKCPPLLDIQKRLCRHLTDCGFEIDKRFTPHLTLGRHVIFQKDFDAEAFAKTVPPMTVPVERISLMKSERVNGRLIYVETASKELQKQSE</sequence>
<dbReference type="AlphaFoldDB" id="A0AA97A4V6"/>
<dbReference type="InterPro" id="IPR004175">
    <property type="entry name" value="RNA_CPDase"/>
</dbReference>
<dbReference type="GO" id="GO:0008664">
    <property type="term" value="F:RNA 2',3'-cyclic 3'-phosphodiesterase activity"/>
    <property type="evidence" value="ECO:0007669"/>
    <property type="project" value="UniProtKB-EC"/>
</dbReference>
<dbReference type="HAMAP" id="MF_01940">
    <property type="entry name" value="RNA_CPDase"/>
    <property type="match status" value="1"/>
</dbReference>
<evidence type="ECO:0000313" key="4">
    <source>
        <dbReference type="Proteomes" id="UP001303587"/>
    </source>
</evidence>
<evidence type="ECO:0000256" key="1">
    <source>
        <dbReference type="ARBA" id="ARBA00022801"/>
    </source>
</evidence>
<dbReference type="Gene3D" id="3.90.1140.10">
    <property type="entry name" value="Cyclic phosphodiesterase"/>
    <property type="match status" value="1"/>
</dbReference>
<dbReference type="PANTHER" id="PTHR35561:SF1">
    <property type="entry name" value="RNA 2',3'-CYCLIC PHOSPHODIESTERASE"/>
    <property type="match status" value="1"/>
</dbReference>
<proteinExistence type="inferred from homology"/>
<dbReference type="EC" id="3.1.4.58" evidence="2"/>
<keyword evidence="1 2" id="KW-0378">Hydrolase</keyword>
<dbReference type="GO" id="GO:0004113">
    <property type="term" value="F:2',3'-cyclic-nucleotide 3'-phosphodiesterase activity"/>
    <property type="evidence" value="ECO:0007669"/>
    <property type="project" value="InterPro"/>
</dbReference>
<evidence type="ECO:0000256" key="2">
    <source>
        <dbReference type="HAMAP-Rule" id="MF_01940"/>
    </source>
</evidence>
<dbReference type="EMBL" id="CP131060">
    <property type="protein sequence ID" value="WNY26108.1"/>
    <property type="molecule type" value="Genomic_DNA"/>
</dbReference>
<comment type="function">
    <text evidence="2">Hydrolyzes RNA 2',3'-cyclic phosphodiester to an RNA 2'-phosphomonoester.</text>
</comment>
<reference evidence="3 4" key="1">
    <citation type="submission" date="2023-07" db="EMBL/GenBank/DDBJ databases">
        <title>Closed genoem sequence of Methanosarcinaceae archaeon Ac7.</title>
        <authorList>
            <person name="Poehlein A."/>
            <person name="Protasov E."/>
            <person name="Platt K."/>
            <person name="Reeh H."/>
            <person name="Daniel R."/>
            <person name="Brune A."/>
        </authorList>
    </citation>
    <scope>NUCLEOTIDE SEQUENCE [LARGE SCALE GENOMIC DNA]</scope>
    <source>
        <strain evidence="3 4">Ac7</strain>
    </source>
</reference>
<dbReference type="PANTHER" id="PTHR35561">
    <property type="entry name" value="RNA 2',3'-CYCLIC PHOSPHODIESTERASE"/>
    <property type="match status" value="1"/>
</dbReference>
<dbReference type="SUPFAM" id="SSF55144">
    <property type="entry name" value="LigT-like"/>
    <property type="match status" value="1"/>
</dbReference>
<organism evidence="3 4">
    <name type="scientific">Methanolapillus millepedarum</name>
    <dbReference type="NCBI Taxonomy" id="3028296"/>
    <lineage>
        <taxon>Archaea</taxon>
        <taxon>Methanobacteriati</taxon>
        <taxon>Methanobacteriota</taxon>
        <taxon>Stenosarchaea group</taxon>
        <taxon>Methanomicrobia</taxon>
        <taxon>Methanosarcinales</taxon>
        <taxon>Methanosarcinaceae</taxon>
        <taxon>Methanolapillus</taxon>
    </lineage>
</organism>
<accession>A0AA97A4V6</accession>
<name>A0AA97A4V6_9EURY</name>